<dbReference type="Pfam" id="PF13424">
    <property type="entry name" value="TPR_12"/>
    <property type="match status" value="3"/>
</dbReference>
<feature type="repeat" description="TPR" evidence="1">
    <location>
        <begin position="936"/>
        <end position="969"/>
    </location>
</feature>
<dbReference type="SMART" id="SM01043">
    <property type="entry name" value="BTAD"/>
    <property type="match status" value="1"/>
</dbReference>
<evidence type="ECO:0000313" key="4">
    <source>
        <dbReference type="Proteomes" id="UP000295680"/>
    </source>
</evidence>
<evidence type="ECO:0000256" key="1">
    <source>
        <dbReference type="PROSITE-ProRule" id="PRU00339"/>
    </source>
</evidence>
<dbReference type="InterPro" id="IPR019734">
    <property type="entry name" value="TPR_rpt"/>
</dbReference>
<sequence>MLGNVEIHGENGVLRPRRSAERCVLAILALNARSPVTVSALVDHLWSGSEQSDKSIDTVGSYLRRVRAAIKQAGGQAGWLRYDRTTRSWTLDIDPAWVDYHQFAAEAAIARRDDDPAAWRAALARWRGPALADVSGHWADHRRHILESERLATYEDLLRHELAAGQHAQVVRTVTDLVENSTPTDGLLLLGAQGLAGSGRHTAIRGWVTRVTQRMRATVDVVPSAEVLDEIDRLTTLPIHRTPVPTAMFSMRTDITTFTGRTDELHSLVAAALDGLDSEVRAIAIHAVDGMAGVGKTVFSVHAAHHLADRFPDGRLFVELHGHTPGRTPVAAVEALDSLLRAAGVDPTMIPPKLEDRARLWRDRTAGRKILVVLDDAADHDQVRPLLPGPAGSLVLVTSRHRLPALDGVSTLTLDVLQPAQAVNLLERLAGDRHDEHAVAEIVARCGCLPLAISLAGAQLRAHPRWTARYLADLLAGEHERLEHLAAGDRSVSAAFTMSLRHLPVAQQRLFRLLGVHPGPEIDAHAAAALAEAPVREVQRLLEALYTYHLIQETAPGRYQLHDLVRSYATTLATELDPDDRRQALHRVLTYYRAMAQTANTYLPTYHTATSPQVTIAPADMPPMADSADAQAWFTAELPTLTACVQHAAAAKDHVIHLAASLQPFLRLNDYTGQARHIHQTALAAAVHLGDRQGQANTLINLGRLQYQQSEYDAAADTHSRALRLYTELNDQLGQANALDNLGDVQRLQGRYDAAVHSHAQALKLYVELNDRLGQANALDNLGDVRRQQGEYDAAVHNHALALKLYVTLGDRRGQATALTNLGAVGYPRGEYEQAADNYTHALELYAALGDRRGQVNALMGLGGVRFLRGEYEQAAGKFTRALELCTASGDRRGQANALIGLGSVRRQRGEYDAADLDLTHALRLCDALGYRWGQATALTHLGTVRRQRGRYAAAAENFARALELYAGLGDPDGTAETLNNLGDLTLDHPAAGDPAVYFGQAGAVARDIGATKQEARALAGQARSLLRTNDTGQAVVLFGQAQALYESLGVPEAAQIRIALARLRSPLDSLHGELGVCPGDAG</sequence>
<dbReference type="PANTHER" id="PTHR10098">
    <property type="entry name" value="RAPSYN-RELATED"/>
    <property type="match status" value="1"/>
</dbReference>
<dbReference type="SMART" id="SM00028">
    <property type="entry name" value="TPR"/>
    <property type="match status" value="8"/>
</dbReference>
<protein>
    <submittedName>
        <fullName evidence="3">Tetratricopeptide (TPR) repeat protein</fullName>
    </submittedName>
</protein>
<dbReference type="GO" id="GO:0043531">
    <property type="term" value="F:ADP binding"/>
    <property type="evidence" value="ECO:0007669"/>
    <property type="project" value="InterPro"/>
</dbReference>
<keyword evidence="1" id="KW-0802">TPR repeat</keyword>
<dbReference type="EMBL" id="SLWS01000004">
    <property type="protein sequence ID" value="TCO59561.1"/>
    <property type="molecule type" value="Genomic_DNA"/>
</dbReference>
<organism evidence="3 4">
    <name type="scientific">Actinocrispum wychmicini</name>
    <dbReference type="NCBI Taxonomy" id="1213861"/>
    <lineage>
        <taxon>Bacteria</taxon>
        <taxon>Bacillati</taxon>
        <taxon>Actinomycetota</taxon>
        <taxon>Actinomycetes</taxon>
        <taxon>Pseudonocardiales</taxon>
        <taxon>Pseudonocardiaceae</taxon>
        <taxon>Actinocrispum</taxon>
    </lineage>
</organism>
<reference evidence="3 4" key="1">
    <citation type="submission" date="2019-03" db="EMBL/GenBank/DDBJ databases">
        <title>Genomic Encyclopedia of Type Strains, Phase IV (KMG-IV): sequencing the most valuable type-strain genomes for metagenomic binning, comparative biology and taxonomic classification.</title>
        <authorList>
            <person name="Goeker M."/>
        </authorList>
    </citation>
    <scope>NUCLEOTIDE SEQUENCE [LARGE SCALE GENOMIC DNA]</scope>
    <source>
        <strain evidence="3 4">DSM 45934</strain>
    </source>
</reference>
<dbReference type="GO" id="GO:0006355">
    <property type="term" value="P:regulation of DNA-templated transcription"/>
    <property type="evidence" value="ECO:0007669"/>
    <property type="project" value="InterPro"/>
</dbReference>
<dbReference type="SUPFAM" id="SSF46894">
    <property type="entry name" value="C-terminal effector domain of the bipartite response regulators"/>
    <property type="match status" value="1"/>
</dbReference>
<dbReference type="SUPFAM" id="SSF48452">
    <property type="entry name" value="TPR-like"/>
    <property type="match status" value="3"/>
</dbReference>
<dbReference type="InterPro" id="IPR027417">
    <property type="entry name" value="P-loop_NTPase"/>
</dbReference>
<dbReference type="Gene3D" id="3.40.50.300">
    <property type="entry name" value="P-loop containing nucleotide triphosphate hydrolases"/>
    <property type="match status" value="1"/>
</dbReference>
<keyword evidence="4" id="KW-1185">Reference proteome</keyword>
<evidence type="ECO:0000313" key="3">
    <source>
        <dbReference type="EMBL" id="TCO59561.1"/>
    </source>
</evidence>
<gene>
    <name evidence="3" type="ORF">EV192_104404</name>
</gene>
<comment type="caution">
    <text evidence="3">The sequence shown here is derived from an EMBL/GenBank/DDBJ whole genome shotgun (WGS) entry which is preliminary data.</text>
</comment>
<dbReference type="GO" id="GO:0003677">
    <property type="term" value="F:DNA binding"/>
    <property type="evidence" value="ECO:0007669"/>
    <property type="project" value="InterPro"/>
</dbReference>
<feature type="repeat" description="TPR" evidence="1">
    <location>
        <begin position="856"/>
        <end position="889"/>
    </location>
</feature>
<dbReference type="InterPro" id="IPR011990">
    <property type="entry name" value="TPR-like_helical_dom_sf"/>
</dbReference>
<dbReference type="InterPro" id="IPR036388">
    <property type="entry name" value="WH-like_DNA-bd_sf"/>
</dbReference>
<evidence type="ECO:0000259" key="2">
    <source>
        <dbReference type="SMART" id="SM01043"/>
    </source>
</evidence>
<dbReference type="PANTHER" id="PTHR10098:SF108">
    <property type="entry name" value="TETRATRICOPEPTIDE REPEAT PROTEIN 28"/>
    <property type="match status" value="1"/>
</dbReference>
<dbReference type="PRINTS" id="PR00364">
    <property type="entry name" value="DISEASERSIST"/>
</dbReference>
<dbReference type="AlphaFoldDB" id="A0A4R2JI36"/>
<dbReference type="SUPFAM" id="SSF52540">
    <property type="entry name" value="P-loop containing nucleoside triphosphate hydrolases"/>
    <property type="match status" value="1"/>
</dbReference>
<dbReference type="Proteomes" id="UP000295680">
    <property type="component" value="Unassembled WGS sequence"/>
</dbReference>
<dbReference type="InterPro" id="IPR016032">
    <property type="entry name" value="Sig_transdc_resp-reg_C-effctor"/>
</dbReference>
<feature type="domain" description="Bacterial transcriptional activator" evidence="2">
    <location>
        <begin position="98"/>
        <end position="235"/>
    </location>
</feature>
<dbReference type="PROSITE" id="PS50005">
    <property type="entry name" value="TPR"/>
    <property type="match status" value="4"/>
</dbReference>
<name>A0A4R2JI36_9PSEU</name>
<accession>A0A4R2JI36</accession>
<dbReference type="Gene3D" id="1.25.40.10">
    <property type="entry name" value="Tetratricopeptide repeat domain"/>
    <property type="match status" value="2"/>
</dbReference>
<dbReference type="InterPro" id="IPR005158">
    <property type="entry name" value="BTAD"/>
</dbReference>
<proteinExistence type="predicted"/>
<feature type="repeat" description="TPR" evidence="1">
    <location>
        <begin position="696"/>
        <end position="729"/>
    </location>
</feature>
<dbReference type="Gene3D" id="1.10.10.10">
    <property type="entry name" value="Winged helix-like DNA-binding domain superfamily/Winged helix DNA-binding domain"/>
    <property type="match status" value="2"/>
</dbReference>
<dbReference type="Pfam" id="PF03704">
    <property type="entry name" value="BTAD"/>
    <property type="match status" value="1"/>
</dbReference>
<dbReference type="Pfam" id="PF13176">
    <property type="entry name" value="TPR_7"/>
    <property type="match status" value="1"/>
</dbReference>
<feature type="repeat" description="TPR" evidence="1">
    <location>
        <begin position="816"/>
        <end position="849"/>
    </location>
</feature>